<dbReference type="SUPFAM" id="SSF52075">
    <property type="entry name" value="Outer arm dynein light chain 1"/>
    <property type="match status" value="1"/>
</dbReference>
<evidence type="ECO:0000256" key="4">
    <source>
        <dbReference type="ARBA" id="ARBA00023069"/>
    </source>
</evidence>
<evidence type="ECO:0000256" key="5">
    <source>
        <dbReference type="ARBA" id="ARBA00023273"/>
    </source>
</evidence>
<dbReference type="PANTHER" id="PTHR45973">
    <property type="entry name" value="PROTEIN PHOSPHATASE 1 REGULATORY SUBUNIT SDS22-RELATED"/>
    <property type="match status" value="1"/>
</dbReference>
<protein>
    <submittedName>
        <fullName evidence="7">Leucine-rich repeat and coiled-coil domain-containing protein</fullName>
    </submittedName>
</protein>
<feature type="coiled-coil region" evidence="6">
    <location>
        <begin position="271"/>
        <end position="298"/>
    </location>
</feature>
<gene>
    <name evidence="7" type="ORF">AKO1_007210</name>
</gene>
<keyword evidence="8" id="KW-1185">Reference proteome</keyword>
<comment type="subcellular location">
    <subcellularLocation>
        <location evidence="1">Cell projection</location>
        <location evidence="1">Cilium</location>
    </subcellularLocation>
</comment>
<evidence type="ECO:0000256" key="2">
    <source>
        <dbReference type="ARBA" id="ARBA00022614"/>
    </source>
</evidence>
<dbReference type="SMART" id="SM00365">
    <property type="entry name" value="LRR_SD22"/>
    <property type="match status" value="2"/>
</dbReference>
<evidence type="ECO:0000313" key="8">
    <source>
        <dbReference type="Proteomes" id="UP001431209"/>
    </source>
</evidence>
<dbReference type="AlphaFoldDB" id="A0AAW2YRW4"/>
<dbReference type="Proteomes" id="UP001431209">
    <property type="component" value="Unassembled WGS sequence"/>
</dbReference>
<reference evidence="7 8" key="1">
    <citation type="submission" date="2024-03" db="EMBL/GenBank/DDBJ databases">
        <title>The Acrasis kona genome and developmental transcriptomes reveal deep origins of eukaryotic multicellular pathways.</title>
        <authorList>
            <person name="Sheikh S."/>
            <person name="Fu C.-J."/>
            <person name="Brown M.W."/>
            <person name="Baldauf S.L."/>
        </authorList>
    </citation>
    <scope>NUCLEOTIDE SEQUENCE [LARGE SCALE GENOMIC DNA]</scope>
    <source>
        <strain evidence="7 8">ATCC MYA-3509</strain>
    </source>
</reference>
<evidence type="ECO:0000256" key="1">
    <source>
        <dbReference type="ARBA" id="ARBA00004138"/>
    </source>
</evidence>
<dbReference type="PROSITE" id="PS51450">
    <property type="entry name" value="LRR"/>
    <property type="match status" value="2"/>
</dbReference>
<accession>A0AAW2YRW4</accession>
<proteinExistence type="predicted"/>
<organism evidence="7 8">
    <name type="scientific">Acrasis kona</name>
    <dbReference type="NCBI Taxonomy" id="1008807"/>
    <lineage>
        <taxon>Eukaryota</taxon>
        <taxon>Discoba</taxon>
        <taxon>Heterolobosea</taxon>
        <taxon>Tetramitia</taxon>
        <taxon>Eutetramitia</taxon>
        <taxon>Acrasidae</taxon>
        <taxon>Acrasis</taxon>
    </lineage>
</organism>
<feature type="coiled-coil region" evidence="6">
    <location>
        <begin position="463"/>
        <end position="577"/>
    </location>
</feature>
<dbReference type="PANTHER" id="PTHR45973:SF9">
    <property type="entry name" value="LEUCINE-RICH REPEAT-CONTAINING PROTEIN 46"/>
    <property type="match status" value="1"/>
</dbReference>
<keyword evidence="4" id="KW-0969">Cilium</keyword>
<keyword evidence="2" id="KW-0433">Leucine-rich repeat</keyword>
<sequence length="951" mass="111005">MDDYDECEFVGENIKSISELKKQHPMVIRSKTLKLHWNVIRKITDLNDFVFLVELDLSGNQIEKIEGLDTLMQLQNLNLASNRKKVTNNNLKISTIENLNYQTKLRRLNLSYNSIESLQGLASLHGEKYSLECLDVRGNNIHALREIQYLSGCVNLQEVYLQNKGVAPNPVCLESRYEEFITSKLPRLSILDGNNSDGLSDTSSFHHSDTHKFPILDKYIEYMVDANDVVSKQSAAQPNQTDPVFGLSPKYDNVVKNFRKRSSDSLQDKKIEELEQQVQLLRSQINEAKNQTEAVSQKNPVISIDEPSPRNILITTEISTQTDHKATHEASIQASDDTFLQKHQDIVSTLRQMEKEEMKSRSHIERLCQEVGSTKTLLLHREEELEKESCLRIKLQDTVALLQKESETQKKSIKDAYLALNLIKKENEALKNYNGHIQRELNHCKMELEKVSNVEQLGIEKMRVAYETERKMLRKQLEELKASTQNLQEQLTSAHQELKHVNSLYNRSLDEQTKVHNQEVSEMLKRQSLQIEQTKKEAQEEREKIISDSSLKLKQTINEFQNRIQELQNECSRSESSFNEALIMNKELKASLNLLVQNDIRLSASNKELISSVEQLKSSLEKTQKNRLIVIKESQETFKSYETQIQDMNKKYQDKVPKLENDIRELTNQLKSKEDHISQLESQLQVLQKNHSELTKKQLQFENEKSELNQIHSKTVKQLNDDFTKYKQEFEQLKCKSLIFESPLTCEIDEETCNKHMIDSKNKEIEMLKKRKLEIEDDCKKKLKNMQQTMENELQSQNEMHHSDFVEEIQRGKEKIGKLRQQRDDLEIELKYCDEQITNLEDKLASKRNELDLKSKELKNLENVINDSKQLHLKEKSRLENNVLELSMKLKNVEGDLDKCEQDKKKIILLLQKRQKEVQFLITKYDAQQKVAEQNEMKLKKFLTMADDLKS</sequence>
<evidence type="ECO:0000256" key="3">
    <source>
        <dbReference type="ARBA" id="ARBA00022737"/>
    </source>
</evidence>
<dbReference type="Gene3D" id="3.80.10.10">
    <property type="entry name" value="Ribonuclease Inhibitor"/>
    <property type="match status" value="2"/>
</dbReference>
<keyword evidence="6" id="KW-0175">Coiled coil</keyword>
<dbReference type="InterPro" id="IPR050576">
    <property type="entry name" value="Cilia_flagella_integrity"/>
</dbReference>
<feature type="coiled-coil region" evidence="6">
    <location>
        <begin position="606"/>
        <end position="903"/>
    </location>
</feature>
<dbReference type="InterPro" id="IPR001611">
    <property type="entry name" value="Leu-rich_rpt"/>
</dbReference>
<dbReference type="InterPro" id="IPR032675">
    <property type="entry name" value="LRR_dom_sf"/>
</dbReference>
<name>A0AAW2YRW4_9EUKA</name>
<keyword evidence="5" id="KW-0966">Cell projection</keyword>
<evidence type="ECO:0000256" key="6">
    <source>
        <dbReference type="SAM" id="Coils"/>
    </source>
</evidence>
<dbReference type="EMBL" id="JAOPGA020000639">
    <property type="protein sequence ID" value="KAL0480191.1"/>
    <property type="molecule type" value="Genomic_DNA"/>
</dbReference>
<keyword evidence="3" id="KW-0677">Repeat</keyword>
<comment type="caution">
    <text evidence="7">The sequence shown here is derived from an EMBL/GenBank/DDBJ whole genome shotgun (WGS) entry which is preliminary data.</text>
</comment>
<evidence type="ECO:0000313" key="7">
    <source>
        <dbReference type="EMBL" id="KAL0480191.1"/>
    </source>
</evidence>